<keyword evidence="8" id="KW-1185">Reference proteome</keyword>
<comment type="caution">
    <text evidence="7">The sequence shown here is derived from an EMBL/GenBank/DDBJ whole genome shotgun (WGS) entry which is preliminary data.</text>
</comment>
<dbReference type="InterPro" id="IPR033010">
    <property type="entry name" value="Cdc20/Fizzy"/>
</dbReference>
<dbReference type="PANTHER" id="PTHR19918">
    <property type="entry name" value="CELL DIVISION CYCLE 20 CDC20 FIZZY -RELATED"/>
    <property type="match status" value="1"/>
</dbReference>
<dbReference type="GO" id="GO:0051301">
    <property type="term" value="P:cell division"/>
    <property type="evidence" value="ECO:0007669"/>
    <property type="project" value="UniProtKB-KW"/>
</dbReference>
<evidence type="ECO:0000313" key="8">
    <source>
        <dbReference type="Proteomes" id="UP001497497"/>
    </source>
</evidence>
<proteinExistence type="predicted"/>
<organism evidence="7 8">
    <name type="scientific">Lymnaea stagnalis</name>
    <name type="common">Great pond snail</name>
    <name type="synonym">Helix stagnalis</name>
    <dbReference type="NCBI Taxonomy" id="6523"/>
    <lineage>
        <taxon>Eukaryota</taxon>
        <taxon>Metazoa</taxon>
        <taxon>Spiralia</taxon>
        <taxon>Lophotrochozoa</taxon>
        <taxon>Mollusca</taxon>
        <taxon>Gastropoda</taxon>
        <taxon>Heterobranchia</taxon>
        <taxon>Euthyneura</taxon>
        <taxon>Panpulmonata</taxon>
        <taxon>Hygrophila</taxon>
        <taxon>Lymnaeoidea</taxon>
        <taxon>Lymnaeidae</taxon>
        <taxon>Lymnaea</taxon>
    </lineage>
</organism>
<evidence type="ECO:0000313" key="7">
    <source>
        <dbReference type="EMBL" id="CAL1545403.1"/>
    </source>
</evidence>
<keyword evidence="3" id="KW-0677">Repeat</keyword>
<dbReference type="AlphaFoldDB" id="A0AAV2IKY7"/>
<keyword evidence="1" id="KW-0853">WD repeat</keyword>
<evidence type="ECO:0000256" key="1">
    <source>
        <dbReference type="ARBA" id="ARBA00022574"/>
    </source>
</evidence>
<dbReference type="GO" id="GO:1990757">
    <property type="term" value="F:ubiquitin ligase activator activity"/>
    <property type="evidence" value="ECO:0007669"/>
    <property type="project" value="TreeGrafter"/>
</dbReference>
<keyword evidence="6" id="KW-0732">Signal</keyword>
<dbReference type="Gene3D" id="2.130.10.10">
    <property type="entry name" value="YVTN repeat-like/Quinoprotein amine dehydrogenase"/>
    <property type="match status" value="1"/>
</dbReference>
<dbReference type="EMBL" id="CAXITT010000706">
    <property type="protein sequence ID" value="CAL1545403.1"/>
    <property type="molecule type" value="Genomic_DNA"/>
</dbReference>
<keyword evidence="2" id="KW-0132">Cell division</keyword>
<dbReference type="PANTHER" id="PTHR19918:SF8">
    <property type="entry name" value="FI02843P"/>
    <property type="match status" value="1"/>
</dbReference>
<feature type="signal peptide" evidence="6">
    <location>
        <begin position="1"/>
        <end position="18"/>
    </location>
</feature>
<name>A0AAV2IKY7_LYMST</name>
<feature type="chain" id="PRO_5043506061" evidence="6">
    <location>
        <begin position="19"/>
        <end position="73"/>
    </location>
</feature>
<dbReference type="Proteomes" id="UP001497497">
    <property type="component" value="Unassembled WGS sequence"/>
</dbReference>
<evidence type="ECO:0000256" key="2">
    <source>
        <dbReference type="ARBA" id="ARBA00022618"/>
    </source>
</evidence>
<evidence type="ECO:0000256" key="6">
    <source>
        <dbReference type="SAM" id="SignalP"/>
    </source>
</evidence>
<sequence length="73" mass="8285">MAWCSWKLYLLATGGVTADIHIRGWNVQSGASVGAHDTESQVCSILWSQERKELISGHGYALKHRRIWKYPTE</sequence>
<evidence type="ECO:0000256" key="4">
    <source>
        <dbReference type="ARBA" id="ARBA00022776"/>
    </source>
</evidence>
<protein>
    <submittedName>
        <fullName evidence="7">Uncharacterized protein</fullName>
    </submittedName>
</protein>
<evidence type="ECO:0000256" key="5">
    <source>
        <dbReference type="ARBA" id="ARBA00023306"/>
    </source>
</evidence>
<dbReference type="GO" id="GO:1905786">
    <property type="term" value="P:positive regulation of anaphase-promoting complex-dependent catabolic process"/>
    <property type="evidence" value="ECO:0007669"/>
    <property type="project" value="TreeGrafter"/>
</dbReference>
<accession>A0AAV2IKY7</accession>
<dbReference type="InterPro" id="IPR036322">
    <property type="entry name" value="WD40_repeat_dom_sf"/>
</dbReference>
<reference evidence="7 8" key="1">
    <citation type="submission" date="2024-04" db="EMBL/GenBank/DDBJ databases">
        <authorList>
            <consortium name="Genoscope - CEA"/>
            <person name="William W."/>
        </authorList>
    </citation>
    <scope>NUCLEOTIDE SEQUENCE [LARGE SCALE GENOMIC DNA]</scope>
</reference>
<dbReference type="InterPro" id="IPR015943">
    <property type="entry name" value="WD40/YVTN_repeat-like_dom_sf"/>
</dbReference>
<evidence type="ECO:0000256" key="3">
    <source>
        <dbReference type="ARBA" id="ARBA00022737"/>
    </source>
</evidence>
<keyword evidence="5" id="KW-0131">Cell cycle</keyword>
<keyword evidence="4" id="KW-0498">Mitosis</keyword>
<dbReference type="GO" id="GO:0031145">
    <property type="term" value="P:anaphase-promoting complex-dependent catabolic process"/>
    <property type="evidence" value="ECO:0007669"/>
    <property type="project" value="TreeGrafter"/>
</dbReference>
<gene>
    <name evidence="7" type="ORF">GSLYS_00018886001</name>
</gene>
<dbReference type="SUPFAM" id="SSF50978">
    <property type="entry name" value="WD40 repeat-like"/>
    <property type="match status" value="1"/>
</dbReference>
<dbReference type="GO" id="GO:0010997">
    <property type="term" value="F:anaphase-promoting complex binding"/>
    <property type="evidence" value="ECO:0007669"/>
    <property type="project" value="InterPro"/>
</dbReference>
<dbReference type="GO" id="GO:0005680">
    <property type="term" value="C:anaphase-promoting complex"/>
    <property type="evidence" value="ECO:0007669"/>
    <property type="project" value="TreeGrafter"/>
</dbReference>